<dbReference type="Pfam" id="PF12704">
    <property type="entry name" value="MacB_PCD"/>
    <property type="match status" value="1"/>
</dbReference>
<sequence>MRFELKVALRFLREGKGQTLFILLGIAIGVAVQVFLGTLITGLQRDLINTTVGSSPHLIFSGSDASSLLPESSSSSDSLGSPSESRIATVTTAGNFRREDATLKNWADLMVLLDEDTSLTAVSPVAQGNGFVLRSGQRWPVIVRGVESERANAIYQLQSALQSGTMALEGNGLLMGSALAREARLAAGDQVTLELPGGGRQSFSVTGVFDLGNQSLNETWLFLDLGRAQRLLGLGDDISRIEVQMSDIFAADTLGALYQQQLSGVTVDNWKDQNADLLSGLQAQSSSSVTIQVFVLLAVTLGIASVLAVSVVQKSRQIGILKAMGTPSGSASRIFLFQGAFLGFGGALLGSGLGFVITQFFLWGTAQATGRPLFPLEFDLGYAAAIVVIATLASVISALLPARKSARLNPIEVIRG</sequence>
<evidence type="ECO:0000256" key="7">
    <source>
        <dbReference type="SAM" id="Phobius"/>
    </source>
</evidence>
<feature type="domain" description="MacB-like periplasmic core" evidence="9">
    <location>
        <begin position="19"/>
        <end position="248"/>
    </location>
</feature>
<keyword evidence="5 7" id="KW-1133">Transmembrane helix</keyword>
<evidence type="ECO:0000259" key="9">
    <source>
        <dbReference type="Pfam" id="PF12704"/>
    </source>
</evidence>
<dbReference type="PANTHER" id="PTHR30489:SF0">
    <property type="entry name" value="LIPOPROTEIN-RELEASING SYSTEM TRANSMEMBRANE PROTEIN LOLE"/>
    <property type="match status" value="1"/>
</dbReference>
<name>A0ABU9VSS0_9CLOT</name>
<dbReference type="EMBL" id="JBCITM010000005">
    <property type="protein sequence ID" value="MEN1760176.1"/>
    <property type="molecule type" value="Genomic_DNA"/>
</dbReference>
<reference evidence="10 11" key="1">
    <citation type="submission" date="2024-04" db="EMBL/GenBank/DDBJ databases">
        <title>Genome sequencing and metabolic network reconstruction of aminoacids and betaine degradation by Anoxynatronum sibiricum.</title>
        <authorList>
            <person name="Detkova E.N."/>
            <person name="Boltjanskaja Y.V."/>
            <person name="Mardanov A.V."/>
            <person name="Kevbrin V."/>
        </authorList>
    </citation>
    <scope>NUCLEOTIDE SEQUENCE [LARGE SCALE GENOMIC DNA]</scope>
    <source>
        <strain evidence="10 11">Z-7981</strain>
    </source>
</reference>
<evidence type="ECO:0000256" key="4">
    <source>
        <dbReference type="ARBA" id="ARBA00022692"/>
    </source>
</evidence>
<dbReference type="InterPro" id="IPR003838">
    <property type="entry name" value="ABC3_permease_C"/>
</dbReference>
<comment type="similarity">
    <text evidence="2">Belongs to the ABC-4 integral membrane protein family. LolC/E subfamily.</text>
</comment>
<evidence type="ECO:0000256" key="2">
    <source>
        <dbReference type="ARBA" id="ARBA00005236"/>
    </source>
</evidence>
<keyword evidence="4 7" id="KW-0812">Transmembrane</keyword>
<evidence type="ECO:0000256" key="3">
    <source>
        <dbReference type="ARBA" id="ARBA00022475"/>
    </source>
</evidence>
<dbReference type="InterPro" id="IPR025857">
    <property type="entry name" value="MacB_PCD"/>
</dbReference>
<evidence type="ECO:0000256" key="1">
    <source>
        <dbReference type="ARBA" id="ARBA00004651"/>
    </source>
</evidence>
<evidence type="ECO:0000313" key="11">
    <source>
        <dbReference type="Proteomes" id="UP001407405"/>
    </source>
</evidence>
<comment type="caution">
    <text evidence="10">The sequence shown here is derived from an EMBL/GenBank/DDBJ whole genome shotgun (WGS) entry which is preliminary data.</text>
</comment>
<comment type="subcellular location">
    <subcellularLocation>
        <location evidence="1">Cell membrane</location>
        <topology evidence="1">Multi-pass membrane protein</topology>
    </subcellularLocation>
</comment>
<evidence type="ECO:0000259" key="8">
    <source>
        <dbReference type="Pfam" id="PF02687"/>
    </source>
</evidence>
<organism evidence="10 11">
    <name type="scientific">Anoxynatronum sibiricum</name>
    <dbReference type="NCBI Taxonomy" id="210623"/>
    <lineage>
        <taxon>Bacteria</taxon>
        <taxon>Bacillati</taxon>
        <taxon>Bacillota</taxon>
        <taxon>Clostridia</taxon>
        <taxon>Eubacteriales</taxon>
        <taxon>Clostridiaceae</taxon>
        <taxon>Anoxynatronum</taxon>
    </lineage>
</organism>
<dbReference type="PANTHER" id="PTHR30489">
    <property type="entry name" value="LIPOPROTEIN-RELEASING SYSTEM TRANSMEMBRANE PROTEIN LOLE"/>
    <property type="match status" value="1"/>
</dbReference>
<proteinExistence type="inferred from homology"/>
<feature type="transmembrane region" description="Helical" evidence="7">
    <location>
        <begin position="20"/>
        <end position="40"/>
    </location>
</feature>
<dbReference type="RefSeq" id="WP_343185496.1">
    <property type="nucleotide sequence ID" value="NZ_JBCITM010000005.1"/>
</dbReference>
<dbReference type="InterPro" id="IPR051447">
    <property type="entry name" value="Lipoprotein-release_system"/>
</dbReference>
<gene>
    <name evidence="10" type="ORF">AAIG11_06820</name>
</gene>
<protein>
    <submittedName>
        <fullName evidence="10">FtsX-like permease family protein</fullName>
    </submittedName>
</protein>
<accession>A0ABU9VSS0</accession>
<keyword evidence="11" id="KW-1185">Reference proteome</keyword>
<feature type="transmembrane region" description="Helical" evidence="7">
    <location>
        <begin position="291"/>
        <end position="313"/>
    </location>
</feature>
<feature type="transmembrane region" description="Helical" evidence="7">
    <location>
        <begin position="334"/>
        <end position="362"/>
    </location>
</feature>
<evidence type="ECO:0000256" key="5">
    <source>
        <dbReference type="ARBA" id="ARBA00022989"/>
    </source>
</evidence>
<feature type="transmembrane region" description="Helical" evidence="7">
    <location>
        <begin position="382"/>
        <end position="400"/>
    </location>
</feature>
<evidence type="ECO:0000256" key="6">
    <source>
        <dbReference type="ARBA" id="ARBA00023136"/>
    </source>
</evidence>
<keyword evidence="6 7" id="KW-0472">Membrane</keyword>
<feature type="domain" description="ABC3 transporter permease C-terminal" evidence="8">
    <location>
        <begin position="292"/>
        <end position="410"/>
    </location>
</feature>
<dbReference type="Pfam" id="PF02687">
    <property type="entry name" value="FtsX"/>
    <property type="match status" value="1"/>
</dbReference>
<keyword evidence="3" id="KW-1003">Cell membrane</keyword>
<evidence type="ECO:0000313" key="10">
    <source>
        <dbReference type="EMBL" id="MEN1760176.1"/>
    </source>
</evidence>
<dbReference type="Proteomes" id="UP001407405">
    <property type="component" value="Unassembled WGS sequence"/>
</dbReference>